<gene>
    <name evidence="7" type="primary">atpH</name>
    <name evidence="8" type="ORF">Rai3103_13245</name>
</gene>
<dbReference type="KEGG" id="rain:Rai3103_13245"/>
<proteinExistence type="inferred from homology"/>
<evidence type="ECO:0000256" key="4">
    <source>
        <dbReference type="ARBA" id="ARBA00023065"/>
    </source>
</evidence>
<keyword evidence="4 7" id="KW-0406">Ion transport</keyword>
<dbReference type="NCBIfam" id="NF009967">
    <property type="entry name" value="PRK13430.1"/>
    <property type="match status" value="1"/>
</dbReference>
<dbReference type="GO" id="GO:0005886">
    <property type="term" value="C:plasma membrane"/>
    <property type="evidence" value="ECO:0007669"/>
    <property type="project" value="UniProtKB-SubCell"/>
</dbReference>
<dbReference type="Proteomes" id="UP000386847">
    <property type="component" value="Chromosome"/>
</dbReference>
<keyword evidence="3 7" id="KW-0375">Hydrogen ion transport</keyword>
<dbReference type="EMBL" id="CP045725">
    <property type="protein sequence ID" value="QGF24453.1"/>
    <property type="molecule type" value="Genomic_DNA"/>
</dbReference>
<evidence type="ECO:0000256" key="5">
    <source>
        <dbReference type="ARBA" id="ARBA00023136"/>
    </source>
</evidence>
<dbReference type="Pfam" id="PF00213">
    <property type="entry name" value="OSCP"/>
    <property type="match status" value="1"/>
</dbReference>
<dbReference type="HAMAP" id="MF_01416">
    <property type="entry name" value="ATP_synth_delta_bact"/>
    <property type="match status" value="1"/>
</dbReference>
<evidence type="ECO:0000256" key="1">
    <source>
        <dbReference type="ARBA" id="ARBA00004370"/>
    </source>
</evidence>
<keyword evidence="7" id="KW-0139">CF(1)</keyword>
<keyword evidence="9" id="KW-1185">Reference proteome</keyword>
<keyword evidence="2 7" id="KW-0813">Transport</keyword>
<dbReference type="GO" id="GO:0046933">
    <property type="term" value="F:proton-transporting ATP synthase activity, rotational mechanism"/>
    <property type="evidence" value="ECO:0007669"/>
    <property type="project" value="UniProtKB-UniRule"/>
</dbReference>
<keyword evidence="6 7" id="KW-0066">ATP synthesis</keyword>
<protein>
    <recommendedName>
        <fullName evidence="7">ATP synthase subunit delta</fullName>
    </recommendedName>
    <alternativeName>
        <fullName evidence="7">ATP synthase F(1) sector subunit delta</fullName>
    </alternativeName>
    <alternativeName>
        <fullName evidence="7">F-type ATPase subunit delta</fullName>
        <shortName evidence="7">F-ATPase subunit delta</shortName>
    </alternativeName>
</protein>
<comment type="similarity">
    <text evidence="7">Belongs to the ATPase delta chain family.</text>
</comment>
<dbReference type="GO" id="GO:0045259">
    <property type="term" value="C:proton-transporting ATP synthase complex"/>
    <property type="evidence" value="ECO:0007669"/>
    <property type="project" value="UniProtKB-KW"/>
</dbReference>
<evidence type="ECO:0000256" key="2">
    <source>
        <dbReference type="ARBA" id="ARBA00022448"/>
    </source>
</evidence>
<keyword evidence="7" id="KW-1003">Cell membrane</keyword>
<comment type="function">
    <text evidence="7">This protein is part of the stalk that links CF(0) to CF(1). It either transmits conformational changes from CF(0) to CF(1) or is implicated in proton conduction.</text>
</comment>
<organism evidence="8 9">
    <name type="scientific">Raineyella fluvialis</name>
    <dbReference type="NCBI Taxonomy" id="2662261"/>
    <lineage>
        <taxon>Bacteria</taxon>
        <taxon>Bacillati</taxon>
        <taxon>Actinomycetota</taxon>
        <taxon>Actinomycetes</taxon>
        <taxon>Propionibacteriales</taxon>
        <taxon>Propionibacteriaceae</taxon>
        <taxon>Raineyella</taxon>
    </lineage>
</organism>
<dbReference type="RefSeq" id="WP_153572982.1">
    <property type="nucleotide sequence ID" value="NZ_CP045725.1"/>
</dbReference>
<evidence type="ECO:0000313" key="9">
    <source>
        <dbReference type="Proteomes" id="UP000386847"/>
    </source>
</evidence>
<comment type="function">
    <text evidence="7">F(1)F(0) ATP synthase produces ATP from ADP in the presence of a proton or sodium gradient. F-type ATPases consist of two structural domains, F(1) containing the extramembraneous catalytic core and F(0) containing the membrane proton channel, linked together by a central stalk and a peripheral stalk. During catalysis, ATP synthesis in the catalytic domain of F(1) is coupled via a rotary mechanism of the central stalk subunits to proton translocation.</text>
</comment>
<evidence type="ECO:0000256" key="6">
    <source>
        <dbReference type="ARBA" id="ARBA00023310"/>
    </source>
</evidence>
<sequence length="267" mass="28638">MSPQTDRNEPRLNSLDQALDAQNVHPGLAEELFSIADLFGSDPALRRAVTDPGAPVEARQQLVGRLLDGKVSPEAVAVLRAAAGLRWRTAGTFVSAVERQAIRSALAQAQVAGQLDQVEEELFRLNRTVAGSAELRDALSDGRRPLSDRQVVVARLLDGKAAPATAVLARRAVVARERTFANTMDGYLALAAAQRSRAVATVRVARPLTAEQTARLQNALNKQLGRGVSMHVVEDRSVLGGVRVEVGDEVIDGTVASRLDEARKLFS</sequence>
<dbReference type="PRINTS" id="PR00125">
    <property type="entry name" value="ATPASEDELTA"/>
</dbReference>
<evidence type="ECO:0000256" key="3">
    <source>
        <dbReference type="ARBA" id="ARBA00022781"/>
    </source>
</evidence>
<dbReference type="AlphaFoldDB" id="A0A5Q2FH55"/>
<name>A0A5Q2FH55_9ACTN</name>
<evidence type="ECO:0000256" key="7">
    <source>
        <dbReference type="HAMAP-Rule" id="MF_01416"/>
    </source>
</evidence>
<keyword evidence="5 7" id="KW-0472">Membrane</keyword>
<dbReference type="PANTHER" id="PTHR11910">
    <property type="entry name" value="ATP SYNTHASE DELTA CHAIN"/>
    <property type="match status" value="1"/>
</dbReference>
<accession>A0A5Q2FH55</accession>
<comment type="subcellular location">
    <subcellularLocation>
        <location evidence="7">Cell membrane</location>
        <topology evidence="7">Peripheral membrane protein</topology>
    </subcellularLocation>
    <subcellularLocation>
        <location evidence="1">Membrane</location>
    </subcellularLocation>
</comment>
<dbReference type="InterPro" id="IPR000711">
    <property type="entry name" value="ATPase_OSCP/dsu"/>
</dbReference>
<reference evidence="8 9" key="1">
    <citation type="submission" date="2019-10" db="EMBL/GenBank/DDBJ databases">
        <title>Genomic analysis of Raineyella sp. CBA3103.</title>
        <authorList>
            <person name="Roh S.W."/>
        </authorList>
    </citation>
    <scope>NUCLEOTIDE SEQUENCE [LARGE SCALE GENOMIC DNA]</scope>
    <source>
        <strain evidence="8 9">CBA3103</strain>
    </source>
</reference>
<evidence type="ECO:0000313" key="8">
    <source>
        <dbReference type="EMBL" id="QGF24453.1"/>
    </source>
</evidence>